<dbReference type="PANTHER" id="PTHR43441:SF3">
    <property type="entry name" value="ACETYLTRANSFERASE"/>
    <property type="match status" value="1"/>
</dbReference>
<dbReference type="RefSeq" id="WP_124542052.1">
    <property type="nucleotide sequence ID" value="NZ_QUSW01000005.1"/>
</dbReference>
<sequence length="195" mass="22345">MDPLLIEVPEEIHTERFILRSPRKGDGPKLNTAICDSIEELKVWMPWAQKAPTLDESESYCRRMVSSWALRQDLPMFIFERMNTGEEGEVLGATGLHRINWEVRSFEIGYWRRTGRGGRGVITESIRGLAGMAFTALQARRVEVRMDENNRSSRRVAERAGFTFEGLLRCDSLTTSGDVRHTRVYSRVRGIEEPA</sequence>
<keyword evidence="2" id="KW-0808">Transferase</keyword>
<dbReference type="EMBL" id="QUSW01000005">
    <property type="protein sequence ID" value="RQP23301.1"/>
    <property type="molecule type" value="Genomic_DNA"/>
</dbReference>
<dbReference type="InterPro" id="IPR016181">
    <property type="entry name" value="Acyl_CoA_acyltransferase"/>
</dbReference>
<dbReference type="OrthoDB" id="5191051at2"/>
<dbReference type="GO" id="GO:0005737">
    <property type="term" value="C:cytoplasm"/>
    <property type="evidence" value="ECO:0007669"/>
    <property type="project" value="TreeGrafter"/>
</dbReference>
<protein>
    <submittedName>
        <fullName evidence="2">N-acetyltransferase</fullName>
    </submittedName>
</protein>
<gene>
    <name evidence="2" type="ORF">DZC73_19560</name>
</gene>
<dbReference type="GO" id="GO:0008999">
    <property type="term" value="F:protein-N-terminal-alanine acetyltransferase activity"/>
    <property type="evidence" value="ECO:0007669"/>
    <property type="project" value="TreeGrafter"/>
</dbReference>
<organism evidence="2 3">
    <name type="scientific">Piscinibacter terrae</name>
    <dbReference type="NCBI Taxonomy" id="2496871"/>
    <lineage>
        <taxon>Bacteria</taxon>
        <taxon>Pseudomonadati</taxon>
        <taxon>Pseudomonadota</taxon>
        <taxon>Betaproteobacteria</taxon>
        <taxon>Burkholderiales</taxon>
        <taxon>Sphaerotilaceae</taxon>
        <taxon>Piscinibacter</taxon>
    </lineage>
</organism>
<dbReference type="InterPro" id="IPR000182">
    <property type="entry name" value="GNAT_dom"/>
</dbReference>
<dbReference type="Gene3D" id="3.40.630.30">
    <property type="match status" value="1"/>
</dbReference>
<dbReference type="GO" id="GO:1990189">
    <property type="term" value="F:protein N-terminal-serine acetyltransferase activity"/>
    <property type="evidence" value="ECO:0007669"/>
    <property type="project" value="TreeGrafter"/>
</dbReference>
<proteinExistence type="predicted"/>
<reference evidence="2 3" key="2">
    <citation type="submission" date="2018-12" db="EMBL/GenBank/DDBJ databases">
        <title>Rhizobacter gummiphilus sp. nov., a rubber-degrading bacterium isolated from the soil of a botanical garden in Japan.</title>
        <authorList>
            <person name="Shunsuke S.S."/>
        </authorList>
    </citation>
    <scope>NUCLEOTIDE SEQUENCE [LARGE SCALE GENOMIC DNA]</scope>
    <source>
        <strain evidence="2 3">S-16</strain>
    </source>
</reference>
<feature type="domain" description="N-acetyltransferase" evidence="1">
    <location>
        <begin position="16"/>
        <end position="163"/>
    </location>
</feature>
<dbReference type="SUPFAM" id="SSF55729">
    <property type="entry name" value="Acyl-CoA N-acyltransferases (Nat)"/>
    <property type="match status" value="1"/>
</dbReference>
<keyword evidence="3" id="KW-1185">Reference proteome</keyword>
<name>A0A3N7HR79_9BURK</name>
<dbReference type="AlphaFoldDB" id="A0A3N7HR79"/>
<dbReference type="InterPro" id="IPR051908">
    <property type="entry name" value="Ribosomal_N-acetyltransferase"/>
</dbReference>
<dbReference type="Pfam" id="PF13302">
    <property type="entry name" value="Acetyltransf_3"/>
    <property type="match status" value="1"/>
</dbReference>
<evidence type="ECO:0000313" key="3">
    <source>
        <dbReference type="Proteomes" id="UP000267464"/>
    </source>
</evidence>
<evidence type="ECO:0000259" key="1">
    <source>
        <dbReference type="Pfam" id="PF13302"/>
    </source>
</evidence>
<accession>A0A3N7HR79</accession>
<dbReference type="Proteomes" id="UP000267464">
    <property type="component" value="Unassembled WGS sequence"/>
</dbReference>
<reference evidence="2 3" key="1">
    <citation type="submission" date="2018-08" db="EMBL/GenBank/DDBJ databases">
        <authorList>
            <person name="Khan S.A."/>
            <person name="Jeon C.O."/>
            <person name="Chun B.H."/>
            <person name="Jeong S.E."/>
        </authorList>
    </citation>
    <scope>NUCLEOTIDE SEQUENCE [LARGE SCALE GENOMIC DNA]</scope>
    <source>
        <strain evidence="2 3">S-16</strain>
    </source>
</reference>
<dbReference type="PANTHER" id="PTHR43441">
    <property type="entry name" value="RIBOSOMAL-PROTEIN-SERINE ACETYLTRANSFERASE"/>
    <property type="match status" value="1"/>
</dbReference>
<comment type="caution">
    <text evidence="2">The sequence shown here is derived from an EMBL/GenBank/DDBJ whole genome shotgun (WGS) entry which is preliminary data.</text>
</comment>
<evidence type="ECO:0000313" key="2">
    <source>
        <dbReference type="EMBL" id="RQP23301.1"/>
    </source>
</evidence>